<evidence type="ECO:0000313" key="3">
    <source>
        <dbReference type="EMBL" id="AJW29335.1"/>
    </source>
</evidence>
<name>A0A0D4ZZ68_9SPHN</name>
<organism evidence="3">
    <name type="scientific">Sphingomonas sp. NS2</name>
    <dbReference type="NCBI Taxonomy" id="908605"/>
    <lineage>
        <taxon>Bacteria</taxon>
        <taxon>Pseudomonadati</taxon>
        <taxon>Pseudomonadota</taxon>
        <taxon>Alphaproteobacteria</taxon>
        <taxon>Sphingomonadales</taxon>
        <taxon>Sphingomonadaceae</taxon>
        <taxon>Sphingomonas</taxon>
    </lineage>
</organism>
<protein>
    <submittedName>
        <fullName evidence="3">Chromosome (Plasmid) partitioning protein ParB / Stage 0 sporulation protein J</fullName>
    </submittedName>
</protein>
<dbReference type="GO" id="GO:0007059">
    <property type="term" value="P:chromosome segregation"/>
    <property type="evidence" value="ECO:0007669"/>
    <property type="project" value="TreeGrafter"/>
</dbReference>
<dbReference type="GO" id="GO:0005694">
    <property type="term" value="C:chromosome"/>
    <property type="evidence" value="ECO:0007669"/>
    <property type="project" value="TreeGrafter"/>
</dbReference>
<sequence length="611" mass="67113">MAIITPKLSQLRLSPLNIRRVKPSAINAMADDIAAHGLLQNLIAYEEDDLFWVFAGGRRYRGLKELVKRKKISNSDIFPVELRTKEEAIELSYAENAGREALHSADAIRFFAAMRDSGMSASEIAGRFGYADSYVSRMLRLSALNPKLIDILAKDQLTLDAAKALTLSDDHAEQLRVFKASHGQAHRIRAMLTEEKLTTQSGPFLFVGREAYVEQGGTITPDLFAQGDGGYADQPELIEGLAQAKLDALAEEYQASGWFEVTATFDQPYDLYNKGYLYPVEREPSDLEAERMAELDTQIEAIAEEEGEDSERITPLIDERDAITAALRSYNGEQKAVGGIALWISRDGTLGQRIYRAKAEKKVKATGVAGGPAPLYPNSLYADLTRIKTQIVQEAVAANPALALDILLDSLAGQLLHGAYDYHLALELKADRVKTDVPDEMMAASDVQPVEEMMAARFASLPTEGRFDAIRRMATEDKMSLLGGLVAMMVDGTVFAGGMLSSRHHQFEQIAKASAVDIAERWSAPIGLFDRMKRASLVSLLQQEVGDASADNCATIKKKADLAVNVSGRLPAQWLPEPMRIGAFDQPEKPESHEAEAMDDMDINEDADELA</sequence>
<feature type="compositionally biased region" description="Acidic residues" evidence="1">
    <location>
        <begin position="597"/>
        <end position="611"/>
    </location>
</feature>
<dbReference type="CDD" id="cd16406">
    <property type="entry name" value="ParB_N_like"/>
    <property type="match status" value="1"/>
</dbReference>
<dbReference type="EMBL" id="KM017070">
    <property type="protein sequence ID" value="AJW29335.1"/>
    <property type="molecule type" value="Genomic_DNA"/>
</dbReference>
<dbReference type="PANTHER" id="PTHR33375">
    <property type="entry name" value="CHROMOSOME-PARTITIONING PROTEIN PARB-RELATED"/>
    <property type="match status" value="1"/>
</dbReference>
<dbReference type="Gene3D" id="3.90.1530.30">
    <property type="match status" value="1"/>
</dbReference>
<dbReference type="Pfam" id="PF17762">
    <property type="entry name" value="HTH_ParB"/>
    <property type="match status" value="1"/>
</dbReference>
<dbReference type="InterPro" id="IPR036086">
    <property type="entry name" value="ParB/Sulfiredoxin_sf"/>
</dbReference>
<evidence type="ECO:0000256" key="1">
    <source>
        <dbReference type="SAM" id="MobiDB-lite"/>
    </source>
</evidence>
<dbReference type="PANTHER" id="PTHR33375:SF7">
    <property type="entry name" value="CHROMOSOME 2-PARTITIONING PROTEIN PARB-RELATED"/>
    <property type="match status" value="1"/>
</dbReference>
<accession>A0A0D4ZZ68</accession>
<feature type="region of interest" description="Disordered" evidence="1">
    <location>
        <begin position="584"/>
        <end position="611"/>
    </location>
</feature>
<geneLocation type="plasmid" evidence="3">
    <name>201</name>
</geneLocation>
<dbReference type="Gene3D" id="1.10.10.2830">
    <property type="match status" value="1"/>
</dbReference>
<dbReference type="SUPFAM" id="SSF110849">
    <property type="entry name" value="ParB/Sulfiredoxin"/>
    <property type="match status" value="1"/>
</dbReference>
<dbReference type="InterPro" id="IPR003115">
    <property type="entry name" value="ParB_N"/>
</dbReference>
<evidence type="ECO:0000259" key="2">
    <source>
        <dbReference type="SMART" id="SM00470"/>
    </source>
</evidence>
<dbReference type="AlphaFoldDB" id="A0A0D4ZZ68"/>
<feature type="compositionally biased region" description="Basic and acidic residues" evidence="1">
    <location>
        <begin position="586"/>
        <end position="596"/>
    </location>
</feature>
<dbReference type="InterPro" id="IPR050336">
    <property type="entry name" value="Chromosome_partition/occlusion"/>
</dbReference>
<feature type="domain" description="ParB-like N-terminal" evidence="2">
    <location>
        <begin position="4"/>
        <end position="97"/>
    </location>
</feature>
<proteinExistence type="predicted"/>
<dbReference type="InterPro" id="IPR041468">
    <property type="entry name" value="HTH_ParB/Spo0J"/>
</dbReference>
<gene>
    <name evidence="3" type="ORF">plasmid201_147</name>
</gene>
<dbReference type="SUPFAM" id="SSF109709">
    <property type="entry name" value="KorB DNA-binding domain-like"/>
    <property type="match status" value="1"/>
</dbReference>
<reference evidence="3" key="1">
    <citation type="submission" date="2014-06" db="EMBL/GenBank/DDBJ databases">
        <title>Molecular and ecological studies on carbamate pesticide degrading bacteria isolated from agricultural soils.</title>
        <authorList>
            <person name="Kim D.-U."/>
            <person name="Ka J.-O."/>
        </authorList>
    </citation>
    <scope>NUCLEOTIDE SEQUENCE</scope>
    <source>
        <strain evidence="3">NS2</strain>
        <plasmid evidence="3">201</plasmid>
    </source>
</reference>
<keyword evidence="3" id="KW-0614">Plasmid</keyword>
<dbReference type="SMART" id="SM00470">
    <property type="entry name" value="ParB"/>
    <property type="match status" value="1"/>
</dbReference>
<dbReference type="Pfam" id="PF02195">
    <property type="entry name" value="ParB_N"/>
    <property type="match status" value="1"/>
</dbReference>